<comment type="caution">
    <text evidence="7">The sequence shown here is derived from an EMBL/GenBank/DDBJ whole genome shotgun (WGS) entry which is preliminary data.</text>
</comment>
<evidence type="ECO:0000256" key="3">
    <source>
        <dbReference type="ARBA" id="ARBA00023157"/>
    </source>
</evidence>
<feature type="transmembrane region" description="Helical" evidence="5">
    <location>
        <begin position="112"/>
        <end position="131"/>
    </location>
</feature>
<dbReference type="InterPro" id="IPR000866">
    <property type="entry name" value="AhpC/TSA"/>
</dbReference>
<dbReference type="InterPro" id="IPR050553">
    <property type="entry name" value="Thioredoxin_ResA/DsbE_sf"/>
</dbReference>
<comment type="subcellular location">
    <subcellularLocation>
        <location evidence="1">Cell envelope</location>
    </subcellularLocation>
</comment>
<reference evidence="7 8" key="1">
    <citation type="submission" date="2023-06" db="EMBL/GenBank/DDBJ databases">
        <title>Thiopseudomonas sp. CY1220 draft genome sequence.</title>
        <authorList>
            <person name="Zhao G."/>
            <person name="An M."/>
        </authorList>
    </citation>
    <scope>NUCLEOTIDE SEQUENCE [LARGE SCALE GENOMIC DNA]</scope>
    <source>
        <strain evidence="7 8">CY1220</strain>
    </source>
</reference>
<keyword evidence="2" id="KW-0201">Cytochrome c-type biogenesis</keyword>
<keyword evidence="4" id="KW-0676">Redox-active center</keyword>
<evidence type="ECO:0000259" key="6">
    <source>
        <dbReference type="PROSITE" id="PS51352"/>
    </source>
</evidence>
<dbReference type="Pfam" id="PF01790">
    <property type="entry name" value="LGT"/>
    <property type="match status" value="1"/>
</dbReference>
<accession>A0ABT7SN13</accession>
<dbReference type="PANTHER" id="PTHR42852:SF6">
    <property type="entry name" value="THIOL:DISULFIDE INTERCHANGE PROTEIN DSBE"/>
    <property type="match status" value="1"/>
</dbReference>
<feature type="domain" description="Thioredoxin" evidence="6">
    <location>
        <begin position="130"/>
        <end position="267"/>
    </location>
</feature>
<dbReference type="InterPro" id="IPR036249">
    <property type="entry name" value="Thioredoxin-like_sf"/>
</dbReference>
<keyword evidence="8" id="KW-1185">Reference proteome</keyword>
<keyword evidence="3" id="KW-1015">Disulfide bond</keyword>
<dbReference type="InterPro" id="IPR013766">
    <property type="entry name" value="Thioredoxin_domain"/>
</dbReference>
<dbReference type="Proteomes" id="UP001241056">
    <property type="component" value="Unassembled WGS sequence"/>
</dbReference>
<keyword evidence="5" id="KW-0472">Membrane</keyword>
<dbReference type="CDD" id="cd02966">
    <property type="entry name" value="TlpA_like_family"/>
    <property type="match status" value="1"/>
</dbReference>
<protein>
    <submittedName>
        <fullName evidence="7">TlpA disulfide reductase family protein</fullName>
    </submittedName>
</protein>
<feature type="transmembrane region" description="Helical" evidence="5">
    <location>
        <begin position="6"/>
        <end position="31"/>
    </location>
</feature>
<evidence type="ECO:0000256" key="2">
    <source>
        <dbReference type="ARBA" id="ARBA00022748"/>
    </source>
</evidence>
<dbReference type="Gene3D" id="3.40.30.10">
    <property type="entry name" value="Glutaredoxin"/>
    <property type="match status" value="1"/>
</dbReference>
<evidence type="ECO:0000256" key="5">
    <source>
        <dbReference type="SAM" id="Phobius"/>
    </source>
</evidence>
<dbReference type="PANTHER" id="PTHR42852">
    <property type="entry name" value="THIOL:DISULFIDE INTERCHANGE PROTEIN DSBE"/>
    <property type="match status" value="1"/>
</dbReference>
<keyword evidence="5" id="KW-1133">Transmembrane helix</keyword>
<feature type="transmembrane region" description="Helical" evidence="5">
    <location>
        <begin position="43"/>
        <end position="61"/>
    </location>
</feature>
<evidence type="ECO:0000313" key="7">
    <source>
        <dbReference type="EMBL" id="MDM7857565.1"/>
    </source>
</evidence>
<organism evidence="7 8">
    <name type="scientific">Thiopseudomonas acetoxidans</name>
    <dbReference type="NCBI Taxonomy" id="3041622"/>
    <lineage>
        <taxon>Bacteria</taxon>
        <taxon>Pseudomonadati</taxon>
        <taxon>Pseudomonadota</taxon>
        <taxon>Gammaproteobacteria</taxon>
        <taxon>Pseudomonadales</taxon>
        <taxon>Pseudomonadaceae</taxon>
        <taxon>Thiopseudomonas</taxon>
    </lineage>
</organism>
<evidence type="ECO:0000256" key="1">
    <source>
        <dbReference type="ARBA" id="ARBA00004196"/>
    </source>
</evidence>
<feature type="transmembrane region" description="Helical" evidence="5">
    <location>
        <begin position="81"/>
        <end position="100"/>
    </location>
</feature>
<dbReference type="EMBL" id="JAUCDY010000004">
    <property type="protein sequence ID" value="MDM7857565.1"/>
    <property type="molecule type" value="Genomic_DNA"/>
</dbReference>
<proteinExistence type="predicted"/>
<dbReference type="RefSeq" id="WP_289410222.1">
    <property type="nucleotide sequence ID" value="NZ_JAUCDY010000004.1"/>
</dbReference>
<dbReference type="Pfam" id="PF00578">
    <property type="entry name" value="AhpC-TSA"/>
    <property type="match status" value="1"/>
</dbReference>
<dbReference type="InterPro" id="IPR001640">
    <property type="entry name" value="Lgt"/>
</dbReference>
<dbReference type="PROSITE" id="PS51352">
    <property type="entry name" value="THIOREDOXIN_2"/>
    <property type="match status" value="1"/>
</dbReference>
<evidence type="ECO:0000313" key="8">
    <source>
        <dbReference type="Proteomes" id="UP001241056"/>
    </source>
</evidence>
<dbReference type="InterPro" id="IPR017937">
    <property type="entry name" value="Thioredoxin_CS"/>
</dbReference>
<evidence type="ECO:0000256" key="4">
    <source>
        <dbReference type="ARBA" id="ARBA00023284"/>
    </source>
</evidence>
<sequence>MLSVQLGPFAIPTNLALLYLGLICAWLLGWFIGRKRGANPEAALFHMLISGFIAARIAFVIRYWQLYGFDPLAIIDIRDGGFIPLAGILVALTVAAYYLWRKAELRIPLASGLTLGIIISGLGFALLQALLDSQKLPDMAMRDIQGHSVELHSYIGKPIVINLWATWCPPCRREMPVLEAAQQQNPDIHFVFINQGEGQQLIEEYFTKQQLSLDNVLLDTGARMGQSVSSLSLPTTLFYDAEGLLQNNHLGELSNASLKHALRTINTQPEKESQ</sequence>
<dbReference type="SUPFAM" id="SSF52833">
    <property type="entry name" value="Thioredoxin-like"/>
    <property type="match status" value="1"/>
</dbReference>
<keyword evidence="5" id="KW-0812">Transmembrane</keyword>
<dbReference type="PROSITE" id="PS00194">
    <property type="entry name" value="THIOREDOXIN_1"/>
    <property type="match status" value="1"/>
</dbReference>
<name>A0ABT7SN13_9GAMM</name>
<gene>
    <name evidence="7" type="ORF">QEZ41_04650</name>
</gene>